<organism evidence="1 2">
    <name type="scientific">Gigaspora margarita</name>
    <dbReference type="NCBI Taxonomy" id="4874"/>
    <lineage>
        <taxon>Eukaryota</taxon>
        <taxon>Fungi</taxon>
        <taxon>Fungi incertae sedis</taxon>
        <taxon>Mucoromycota</taxon>
        <taxon>Glomeromycotina</taxon>
        <taxon>Glomeromycetes</taxon>
        <taxon>Diversisporales</taxon>
        <taxon>Gigasporaceae</taxon>
        <taxon>Gigaspora</taxon>
    </lineage>
</organism>
<sequence length="52" mass="5954">KKKHCTPQELYVKSALATTLDCLLDLSYNDLGKNILVKTMPVLDLCWNNMEK</sequence>
<gene>
    <name evidence="1" type="ORF">GMARGA_LOCUS31763</name>
</gene>
<evidence type="ECO:0000313" key="2">
    <source>
        <dbReference type="Proteomes" id="UP000789901"/>
    </source>
</evidence>
<dbReference type="Proteomes" id="UP000789901">
    <property type="component" value="Unassembled WGS sequence"/>
</dbReference>
<evidence type="ECO:0000313" key="1">
    <source>
        <dbReference type="EMBL" id="CAG8833863.1"/>
    </source>
</evidence>
<protein>
    <submittedName>
        <fullName evidence="1">31208_t:CDS:1</fullName>
    </submittedName>
</protein>
<feature type="non-terminal residue" evidence="1">
    <location>
        <position position="1"/>
    </location>
</feature>
<keyword evidence="2" id="KW-1185">Reference proteome</keyword>
<feature type="non-terminal residue" evidence="1">
    <location>
        <position position="52"/>
    </location>
</feature>
<comment type="caution">
    <text evidence="1">The sequence shown here is derived from an EMBL/GenBank/DDBJ whole genome shotgun (WGS) entry which is preliminary data.</text>
</comment>
<reference evidence="1 2" key="1">
    <citation type="submission" date="2021-06" db="EMBL/GenBank/DDBJ databases">
        <authorList>
            <person name="Kallberg Y."/>
            <person name="Tangrot J."/>
            <person name="Rosling A."/>
        </authorList>
    </citation>
    <scope>NUCLEOTIDE SEQUENCE [LARGE SCALE GENOMIC DNA]</scope>
    <source>
        <strain evidence="1 2">120-4 pot B 10/14</strain>
    </source>
</reference>
<name>A0ABN7WJF5_GIGMA</name>
<proteinExistence type="predicted"/>
<dbReference type="EMBL" id="CAJVQB010048196">
    <property type="protein sequence ID" value="CAG8833863.1"/>
    <property type="molecule type" value="Genomic_DNA"/>
</dbReference>
<accession>A0ABN7WJF5</accession>